<dbReference type="InterPro" id="IPR036390">
    <property type="entry name" value="WH_DNA-bd_sf"/>
</dbReference>
<dbReference type="SUPFAM" id="SSF46785">
    <property type="entry name" value="Winged helix' DNA-binding domain"/>
    <property type="match status" value="1"/>
</dbReference>
<dbReference type="Pfam" id="PF09339">
    <property type="entry name" value="HTH_IclR"/>
    <property type="match status" value="1"/>
</dbReference>
<dbReference type="Gene3D" id="3.30.450.40">
    <property type="match status" value="1"/>
</dbReference>
<dbReference type="InterPro" id="IPR029016">
    <property type="entry name" value="GAF-like_dom_sf"/>
</dbReference>
<feature type="domain" description="HTH iclR-type" evidence="4">
    <location>
        <begin position="13"/>
        <end position="75"/>
    </location>
</feature>
<dbReference type="SUPFAM" id="SSF55781">
    <property type="entry name" value="GAF domain-like"/>
    <property type="match status" value="1"/>
</dbReference>
<dbReference type="InterPro" id="IPR014757">
    <property type="entry name" value="Tscrpt_reg_IclR_C"/>
</dbReference>
<reference evidence="6 7" key="1">
    <citation type="submission" date="2023-02" db="EMBL/GenBank/DDBJ databases">
        <title>Genome sequence of Lentisphaera profundi SAORIC-696.</title>
        <authorList>
            <person name="Kim e."/>
            <person name="Cho J.-C."/>
            <person name="Choi A."/>
            <person name="Kang I."/>
        </authorList>
    </citation>
    <scope>NUCLEOTIDE SEQUENCE [LARGE SCALE GENOMIC DNA]</scope>
    <source>
        <strain evidence="6 7">SAORIC-696</strain>
    </source>
</reference>
<dbReference type="InterPro" id="IPR036388">
    <property type="entry name" value="WH-like_DNA-bd_sf"/>
</dbReference>
<evidence type="ECO:0000256" key="2">
    <source>
        <dbReference type="ARBA" id="ARBA00023125"/>
    </source>
</evidence>
<dbReference type="PANTHER" id="PTHR30136:SF24">
    <property type="entry name" value="HTH-TYPE TRANSCRIPTIONAL REPRESSOR ALLR"/>
    <property type="match status" value="1"/>
</dbReference>
<dbReference type="InterPro" id="IPR005471">
    <property type="entry name" value="Tscrpt_reg_IclR_N"/>
</dbReference>
<name>A0ABY7VNT6_9BACT</name>
<keyword evidence="3" id="KW-0804">Transcription</keyword>
<dbReference type="RefSeq" id="WP_274148795.1">
    <property type="nucleotide sequence ID" value="NZ_CP117811.1"/>
</dbReference>
<organism evidence="6 7">
    <name type="scientific">Lentisphaera profundi</name>
    <dbReference type="NCBI Taxonomy" id="1658616"/>
    <lineage>
        <taxon>Bacteria</taxon>
        <taxon>Pseudomonadati</taxon>
        <taxon>Lentisphaerota</taxon>
        <taxon>Lentisphaeria</taxon>
        <taxon>Lentisphaerales</taxon>
        <taxon>Lentisphaeraceae</taxon>
        <taxon>Lentisphaera</taxon>
    </lineage>
</organism>
<dbReference type="InterPro" id="IPR050707">
    <property type="entry name" value="HTH_MetabolicPath_Reg"/>
</dbReference>
<keyword evidence="7" id="KW-1185">Reference proteome</keyword>
<proteinExistence type="predicted"/>
<dbReference type="EMBL" id="CP117811">
    <property type="protein sequence ID" value="WDE95332.1"/>
    <property type="molecule type" value="Genomic_DNA"/>
</dbReference>
<dbReference type="SMART" id="SM00346">
    <property type="entry name" value="HTH_ICLR"/>
    <property type="match status" value="1"/>
</dbReference>
<dbReference type="Gene3D" id="1.10.10.10">
    <property type="entry name" value="Winged helix-like DNA-binding domain superfamily/Winged helix DNA-binding domain"/>
    <property type="match status" value="1"/>
</dbReference>
<evidence type="ECO:0000256" key="1">
    <source>
        <dbReference type="ARBA" id="ARBA00023015"/>
    </source>
</evidence>
<evidence type="ECO:0000256" key="3">
    <source>
        <dbReference type="ARBA" id="ARBA00023163"/>
    </source>
</evidence>
<evidence type="ECO:0000313" key="6">
    <source>
        <dbReference type="EMBL" id="WDE95332.1"/>
    </source>
</evidence>
<gene>
    <name evidence="6" type="ORF">PQO03_06310</name>
</gene>
<accession>A0ABY7VNT6</accession>
<dbReference type="Pfam" id="PF01614">
    <property type="entry name" value="IclR_C"/>
    <property type="match status" value="1"/>
</dbReference>
<evidence type="ECO:0000259" key="4">
    <source>
        <dbReference type="PROSITE" id="PS51077"/>
    </source>
</evidence>
<feature type="domain" description="IclR-ED" evidence="5">
    <location>
        <begin position="76"/>
        <end position="259"/>
    </location>
</feature>
<evidence type="ECO:0000259" key="5">
    <source>
        <dbReference type="PROSITE" id="PS51078"/>
    </source>
</evidence>
<protein>
    <submittedName>
        <fullName evidence="6">IclR family transcriptional regulator</fullName>
    </submittedName>
</protein>
<dbReference type="PROSITE" id="PS51078">
    <property type="entry name" value="ICLR_ED"/>
    <property type="match status" value="1"/>
</dbReference>
<dbReference type="PANTHER" id="PTHR30136">
    <property type="entry name" value="HELIX-TURN-HELIX TRANSCRIPTIONAL REGULATOR, ICLR FAMILY"/>
    <property type="match status" value="1"/>
</dbReference>
<keyword evidence="2" id="KW-0238">DNA-binding</keyword>
<dbReference type="Proteomes" id="UP001214250">
    <property type="component" value="Chromosome 1"/>
</dbReference>
<sequence>MSSEKETKSSYIIPNLDRALRVMELLADNPKGLTMSEISDALKIPKNSAFRITATMDHRGFLERDPLSKAYILTNKMTNISHSTLAEKSLVENAWPSMLQLRDETLETILFGTLVDTKGVVLEQAPAHHGFKFTVDIGTQFGLHTAAPGKAMLAHMSEREQDRFIQAMSFEKYTKNTITNADDFRTELAKAKIQGYGVDCDEEREGMRCVAAPVFNSKRQPIAAIWLTGPSSRIPIKNFPKLGQACIDAATEISKKLGA</sequence>
<keyword evidence="1" id="KW-0805">Transcription regulation</keyword>
<dbReference type="PROSITE" id="PS51077">
    <property type="entry name" value="HTH_ICLR"/>
    <property type="match status" value="1"/>
</dbReference>
<evidence type="ECO:0000313" key="7">
    <source>
        <dbReference type="Proteomes" id="UP001214250"/>
    </source>
</evidence>